<feature type="transmembrane region" description="Helical" evidence="6">
    <location>
        <begin position="345"/>
        <end position="365"/>
    </location>
</feature>
<dbReference type="PANTHER" id="PTHR43791:SF24">
    <property type="entry name" value="NICOTINIC ACID PLASMA MEMBRANE TRANSPORTER"/>
    <property type="match status" value="1"/>
</dbReference>
<dbReference type="PROSITE" id="PS50850">
    <property type="entry name" value="MFS"/>
    <property type="match status" value="1"/>
</dbReference>
<keyword evidence="4 6" id="KW-1133">Transmembrane helix</keyword>
<dbReference type="EMBL" id="JAUJFL010000009">
    <property type="protein sequence ID" value="KAK2597489.1"/>
    <property type="molecule type" value="Genomic_DNA"/>
</dbReference>
<keyword evidence="3 6" id="KW-0812">Transmembrane</keyword>
<evidence type="ECO:0000256" key="3">
    <source>
        <dbReference type="ARBA" id="ARBA00022692"/>
    </source>
</evidence>
<keyword evidence="5 6" id="KW-0472">Membrane</keyword>
<feature type="transmembrane region" description="Helical" evidence="6">
    <location>
        <begin position="177"/>
        <end position="200"/>
    </location>
</feature>
<feature type="domain" description="Major facilitator superfamily (MFS) profile" evidence="7">
    <location>
        <begin position="51"/>
        <end position="463"/>
    </location>
</feature>
<feature type="transmembrane region" description="Helical" evidence="6">
    <location>
        <begin position="142"/>
        <end position="165"/>
    </location>
</feature>
<name>A0AAD9S3U1_PHOAM</name>
<evidence type="ECO:0000259" key="7">
    <source>
        <dbReference type="PROSITE" id="PS50850"/>
    </source>
</evidence>
<evidence type="ECO:0000256" key="5">
    <source>
        <dbReference type="ARBA" id="ARBA00023136"/>
    </source>
</evidence>
<evidence type="ECO:0000256" key="4">
    <source>
        <dbReference type="ARBA" id="ARBA00022989"/>
    </source>
</evidence>
<evidence type="ECO:0000256" key="6">
    <source>
        <dbReference type="SAM" id="Phobius"/>
    </source>
</evidence>
<comment type="caution">
    <text evidence="8">The sequence shown here is derived from an EMBL/GenBank/DDBJ whole genome shotgun (WGS) entry which is preliminary data.</text>
</comment>
<accession>A0AAD9S3U1</accession>
<organism evidence="8 9">
    <name type="scientific">Phomopsis amygdali</name>
    <name type="common">Fusicoccum amygdali</name>
    <dbReference type="NCBI Taxonomy" id="1214568"/>
    <lineage>
        <taxon>Eukaryota</taxon>
        <taxon>Fungi</taxon>
        <taxon>Dikarya</taxon>
        <taxon>Ascomycota</taxon>
        <taxon>Pezizomycotina</taxon>
        <taxon>Sordariomycetes</taxon>
        <taxon>Sordariomycetidae</taxon>
        <taxon>Diaporthales</taxon>
        <taxon>Diaporthaceae</taxon>
        <taxon>Diaporthe</taxon>
    </lineage>
</organism>
<dbReference type="FunFam" id="1.20.1250.20:FF:000018">
    <property type="entry name" value="MFS transporter permease"/>
    <property type="match status" value="1"/>
</dbReference>
<protein>
    <recommendedName>
        <fullName evidence="7">Major facilitator superfamily (MFS) profile domain-containing protein</fullName>
    </recommendedName>
</protein>
<evidence type="ECO:0000313" key="8">
    <source>
        <dbReference type="EMBL" id="KAK2597489.1"/>
    </source>
</evidence>
<dbReference type="Proteomes" id="UP001265746">
    <property type="component" value="Unassembled WGS sequence"/>
</dbReference>
<feature type="transmembrane region" description="Helical" evidence="6">
    <location>
        <begin position="318"/>
        <end position="338"/>
    </location>
</feature>
<feature type="transmembrane region" description="Helical" evidence="6">
    <location>
        <begin position="280"/>
        <end position="298"/>
    </location>
</feature>
<feature type="transmembrane region" description="Helical" evidence="6">
    <location>
        <begin position="118"/>
        <end position="136"/>
    </location>
</feature>
<keyword evidence="9" id="KW-1185">Reference proteome</keyword>
<dbReference type="InterPro" id="IPR011701">
    <property type="entry name" value="MFS"/>
</dbReference>
<sequence length="490" mass="54039">MDASKCRQNLDKMEKHDVENSPQLDILATPALSEPDRQDEKQVVHKLDWRMAPLFAALYFIAYLDRSNIGNAAVAGMTTSLGLTGPQYSTAVSVFFATYVPLEIPIVLAMQKVGPHRAIALMCFGWSVVTIGTAFVKNFGDLVAVRVLLGVTEAGFFPCLSLYISMVYKKEEQGRRIAYLFSSVALAGMFGGLIATGITFMGNRHGVESWSWLYIIEGCISILVAFWVFFGLPANPTEAKFLTAKDKNVIAIREAQRSQYMGSLVFEWSEVGKALLDPKVWLTAFIQFFQDIILYGFSTFLPSILRLDLGYSTLQAQYLSVPVYLLGGISFFTAAVLGDKLKLRGTILFTLDIFAAIGYAILLAVPDTPGVRYFACYLIAIPLYCGPGLNGVWINNNMAPHYRRATAIGLQQTIGNAAGIVAPQVYRAAPYRLGHWCSLASVLISMGLIATQIGYLHILNRKKSQIGHGERSDDRKETTGEGDLAFKYVY</sequence>
<dbReference type="GO" id="GO:0016020">
    <property type="term" value="C:membrane"/>
    <property type="evidence" value="ECO:0007669"/>
    <property type="project" value="UniProtKB-SubCell"/>
</dbReference>
<dbReference type="FunFam" id="1.20.1250.20:FF:000013">
    <property type="entry name" value="MFS general substrate transporter"/>
    <property type="match status" value="1"/>
</dbReference>
<proteinExistence type="predicted"/>
<dbReference type="SUPFAM" id="SSF103473">
    <property type="entry name" value="MFS general substrate transporter"/>
    <property type="match status" value="1"/>
</dbReference>
<evidence type="ECO:0000256" key="1">
    <source>
        <dbReference type="ARBA" id="ARBA00004141"/>
    </source>
</evidence>
<dbReference type="Pfam" id="PF07690">
    <property type="entry name" value="MFS_1"/>
    <property type="match status" value="1"/>
</dbReference>
<feature type="transmembrane region" description="Helical" evidence="6">
    <location>
        <begin position="212"/>
        <end position="232"/>
    </location>
</feature>
<dbReference type="AlphaFoldDB" id="A0AAD9S3U1"/>
<evidence type="ECO:0000313" key="9">
    <source>
        <dbReference type="Proteomes" id="UP001265746"/>
    </source>
</evidence>
<comment type="subcellular location">
    <subcellularLocation>
        <location evidence="1">Membrane</location>
        <topology evidence="1">Multi-pass membrane protein</topology>
    </subcellularLocation>
</comment>
<dbReference type="GO" id="GO:0022857">
    <property type="term" value="F:transmembrane transporter activity"/>
    <property type="evidence" value="ECO:0007669"/>
    <property type="project" value="InterPro"/>
</dbReference>
<gene>
    <name evidence="8" type="ORF">N8I77_012271</name>
</gene>
<keyword evidence="2" id="KW-0813">Transport</keyword>
<feature type="transmembrane region" description="Helical" evidence="6">
    <location>
        <begin position="371"/>
        <end position="393"/>
    </location>
</feature>
<dbReference type="InterPro" id="IPR036259">
    <property type="entry name" value="MFS_trans_sf"/>
</dbReference>
<dbReference type="InterPro" id="IPR020846">
    <property type="entry name" value="MFS_dom"/>
</dbReference>
<dbReference type="Gene3D" id="1.20.1250.20">
    <property type="entry name" value="MFS general substrate transporter like domains"/>
    <property type="match status" value="2"/>
</dbReference>
<reference evidence="8" key="1">
    <citation type="submission" date="2023-06" db="EMBL/GenBank/DDBJ databases">
        <authorList>
            <person name="Noh H."/>
        </authorList>
    </citation>
    <scope>NUCLEOTIDE SEQUENCE</scope>
    <source>
        <strain evidence="8">DUCC20226</strain>
    </source>
</reference>
<dbReference type="PANTHER" id="PTHR43791">
    <property type="entry name" value="PERMEASE-RELATED"/>
    <property type="match status" value="1"/>
</dbReference>
<dbReference type="CDD" id="cd17327">
    <property type="entry name" value="MFS_FEN2_like"/>
    <property type="match status" value="1"/>
</dbReference>
<feature type="transmembrane region" description="Helical" evidence="6">
    <location>
        <begin position="438"/>
        <end position="458"/>
    </location>
</feature>
<evidence type="ECO:0000256" key="2">
    <source>
        <dbReference type="ARBA" id="ARBA00022448"/>
    </source>
</evidence>